<evidence type="ECO:0000313" key="1">
    <source>
        <dbReference type="EMBL" id="RKP38349.1"/>
    </source>
</evidence>
<keyword evidence="2" id="KW-1185">Reference proteome</keyword>
<accession>A0A4V1J5A2</accession>
<proteinExistence type="predicted"/>
<name>A0A4V1J5A2_9FUNG</name>
<dbReference type="Proteomes" id="UP000268162">
    <property type="component" value="Unassembled WGS sequence"/>
</dbReference>
<sequence>MKRRNGRFIKCPAQPWWVVWGGLFQLLHGGLGGDLGAHTSTAWLTSSLAATTSGTSPEGDTFSPIPPAKTTELANRLVDRGGSAMDLGACHTAPSLVFSGPRSPWSSGLIGLVSP</sequence>
<reference evidence="2" key="1">
    <citation type="journal article" date="2018" name="Nat. Microbiol.">
        <title>Leveraging single-cell genomics to expand the fungal tree of life.</title>
        <authorList>
            <person name="Ahrendt S.R."/>
            <person name="Quandt C.A."/>
            <person name="Ciobanu D."/>
            <person name="Clum A."/>
            <person name="Salamov A."/>
            <person name="Andreopoulos B."/>
            <person name="Cheng J.F."/>
            <person name="Woyke T."/>
            <person name="Pelin A."/>
            <person name="Henrissat B."/>
            <person name="Reynolds N.K."/>
            <person name="Benny G.L."/>
            <person name="Smith M.E."/>
            <person name="James T.Y."/>
            <person name="Grigoriev I.V."/>
        </authorList>
    </citation>
    <scope>NUCLEOTIDE SEQUENCE [LARGE SCALE GENOMIC DNA]</scope>
    <source>
        <strain evidence="2">RSA 468</strain>
    </source>
</reference>
<dbReference type="AlphaFoldDB" id="A0A4V1J5A2"/>
<evidence type="ECO:0000313" key="2">
    <source>
        <dbReference type="Proteomes" id="UP000268162"/>
    </source>
</evidence>
<protein>
    <submittedName>
        <fullName evidence="1">Uncharacterized protein</fullName>
    </submittedName>
</protein>
<dbReference type="EMBL" id="ML002377">
    <property type="protein sequence ID" value="RKP38349.1"/>
    <property type="molecule type" value="Genomic_DNA"/>
</dbReference>
<organism evidence="1 2">
    <name type="scientific">Dimargaris cristalligena</name>
    <dbReference type="NCBI Taxonomy" id="215637"/>
    <lineage>
        <taxon>Eukaryota</taxon>
        <taxon>Fungi</taxon>
        <taxon>Fungi incertae sedis</taxon>
        <taxon>Zoopagomycota</taxon>
        <taxon>Kickxellomycotina</taxon>
        <taxon>Dimargaritomycetes</taxon>
        <taxon>Dimargaritales</taxon>
        <taxon>Dimargaritaceae</taxon>
        <taxon>Dimargaris</taxon>
    </lineage>
</organism>
<gene>
    <name evidence="1" type="ORF">BJ085DRAFT_30245</name>
</gene>